<feature type="signal peptide" evidence="1">
    <location>
        <begin position="1"/>
        <end position="19"/>
    </location>
</feature>
<organism evidence="2 3">
    <name type="scientific">Rufibacter roseus</name>
    <dbReference type="NCBI Taxonomy" id="1567108"/>
    <lineage>
        <taxon>Bacteria</taxon>
        <taxon>Pseudomonadati</taxon>
        <taxon>Bacteroidota</taxon>
        <taxon>Cytophagia</taxon>
        <taxon>Cytophagales</taxon>
        <taxon>Hymenobacteraceae</taxon>
        <taxon>Rufibacter</taxon>
    </lineage>
</organism>
<protein>
    <submittedName>
        <fullName evidence="2">Uncharacterized protein</fullName>
    </submittedName>
</protein>
<dbReference type="EMBL" id="JBHSYQ010000003">
    <property type="protein sequence ID" value="MFC6997829.1"/>
    <property type="molecule type" value="Genomic_DNA"/>
</dbReference>
<dbReference type="RefSeq" id="WP_066618398.1">
    <property type="nucleotide sequence ID" value="NZ_JBHSYQ010000003.1"/>
</dbReference>
<keyword evidence="3" id="KW-1185">Reference proteome</keyword>
<evidence type="ECO:0000313" key="2">
    <source>
        <dbReference type="EMBL" id="MFC6997829.1"/>
    </source>
</evidence>
<comment type="caution">
    <text evidence="2">The sequence shown here is derived from an EMBL/GenBank/DDBJ whole genome shotgun (WGS) entry which is preliminary data.</text>
</comment>
<name>A0ABW2DMD1_9BACT</name>
<feature type="chain" id="PRO_5047147280" evidence="1">
    <location>
        <begin position="20"/>
        <end position="129"/>
    </location>
</feature>
<keyword evidence="1" id="KW-0732">Signal</keyword>
<evidence type="ECO:0000313" key="3">
    <source>
        <dbReference type="Proteomes" id="UP001596405"/>
    </source>
</evidence>
<proteinExistence type="predicted"/>
<sequence length="129" mass="14939">MKLLSFLLFIIFSTTSLNAQETLDVTKHTDCEIFPEKGKFDAEERLKKIKELGGQLVTVYSVRGKDNKIKTKYTGRVDLRSIDDSKLSLDTRTKVLVVAIDHEDGRKAWFFPLTYDKNFRIYLAECLEK</sequence>
<accession>A0ABW2DMD1</accession>
<gene>
    <name evidence="2" type="ORF">ACFQHR_09335</name>
</gene>
<reference evidence="3" key="1">
    <citation type="journal article" date="2019" name="Int. J. Syst. Evol. Microbiol.">
        <title>The Global Catalogue of Microorganisms (GCM) 10K type strain sequencing project: providing services to taxonomists for standard genome sequencing and annotation.</title>
        <authorList>
            <consortium name="The Broad Institute Genomics Platform"/>
            <consortium name="The Broad Institute Genome Sequencing Center for Infectious Disease"/>
            <person name="Wu L."/>
            <person name="Ma J."/>
        </authorList>
    </citation>
    <scope>NUCLEOTIDE SEQUENCE [LARGE SCALE GENOMIC DNA]</scope>
    <source>
        <strain evidence="3">CGMCC 4.7393</strain>
    </source>
</reference>
<evidence type="ECO:0000256" key="1">
    <source>
        <dbReference type="SAM" id="SignalP"/>
    </source>
</evidence>
<dbReference type="Proteomes" id="UP001596405">
    <property type="component" value="Unassembled WGS sequence"/>
</dbReference>